<dbReference type="GO" id="GO:0006189">
    <property type="term" value="P:'de novo' IMP biosynthetic process"/>
    <property type="evidence" value="ECO:0007669"/>
    <property type="project" value="UniProtKB-UniRule"/>
</dbReference>
<keyword evidence="2 6" id="KW-0658">Purine biosynthesis</keyword>
<evidence type="ECO:0000259" key="8">
    <source>
        <dbReference type="PROSITE" id="PS50975"/>
    </source>
</evidence>
<dbReference type="InterPro" id="IPR054350">
    <property type="entry name" value="PurT/PurK_preATP-grasp"/>
</dbReference>
<dbReference type="AlphaFoldDB" id="A0A2U2XDN1"/>
<dbReference type="GO" id="GO:0004638">
    <property type="term" value="F:phosphoribosylaminoimidazole carboxylase activity"/>
    <property type="evidence" value="ECO:0007669"/>
    <property type="project" value="InterPro"/>
</dbReference>
<keyword evidence="4 6" id="KW-0067">ATP-binding</keyword>
<feature type="binding site" evidence="6">
    <location>
        <begin position="265"/>
        <end position="266"/>
    </location>
    <ligand>
        <name>ATP</name>
        <dbReference type="ChEBI" id="CHEBI:30616"/>
    </ligand>
</feature>
<dbReference type="InterPro" id="IPR016185">
    <property type="entry name" value="PreATP-grasp_dom_sf"/>
</dbReference>
<feature type="binding site" evidence="6">
    <location>
        <position position="109"/>
    </location>
    <ligand>
        <name>ATP</name>
        <dbReference type="ChEBI" id="CHEBI:30616"/>
    </ligand>
</feature>
<comment type="caution">
    <text evidence="9">The sequence shown here is derived from an EMBL/GenBank/DDBJ whole genome shotgun (WGS) entry which is preliminary data.</text>
</comment>
<dbReference type="InterPro" id="IPR040686">
    <property type="entry name" value="PurK_C"/>
</dbReference>
<dbReference type="FunFam" id="3.30.470.20:FF:000037">
    <property type="entry name" value="Phosphoribosylaminoimidazole carboxylase, chloroplastic"/>
    <property type="match status" value="1"/>
</dbReference>
<dbReference type="UniPathway" id="UPA00074">
    <property type="reaction ID" value="UER00942"/>
</dbReference>
<dbReference type="GO" id="GO:0005829">
    <property type="term" value="C:cytosol"/>
    <property type="evidence" value="ECO:0007669"/>
    <property type="project" value="TreeGrafter"/>
</dbReference>
<feature type="binding site" evidence="6">
    <location>
        <position position="147"/>
    </location>
    <ligand>
        <name>ATP</name>
        <dbReference type="ChEBI" id="CHEBI:30616"/>
    </ligand>
</feature>
<organism evidence="9 10">
    <name type="scientific">Brumimicrobium oceani</name>
    <dbReference type="NCBI Taxonomy" id="2100725"/>
    <lineage>
        <taxon>Bacteria</taxon>
        <taxon>Pseudomonadati</taxon>
        <taxon>Bacteroidota</taxon>
        <taxon>Flavobacteriia</taxon>
        <taxon>Flavobacteriales</taxon>
        <taxon>Crocinitomicaceae</taxon>
        <taxon>Brumimicrobium</taxon>
    </lineage>
</organism>
<dbReference type="GO" id="GO:0034028">
    <property type="term" value="F:5-(carboxyamino)imidazole ribonucleotide synthase activity"/>
    <property type="evidence" value="ECO:0007669"/>
    <property type="project" value="UniProtKB-UniRule"/>
</dbReference>
<dbReference type="InterPro" id="IPR011761">
    <property type="entry name" value="ATP-grasp"/>
</dbReference>
<proteinExistence type="inferred from homology"/>
<evidence type="ECO:0000313" key="10">
    <source>
        <dbReference type="Proteomes" id="UP000245370"/>
    </source>
</evidence>
<dbReference type="PANTHER" id="PTHR11609">
    <property type="entry name" value="PURINE BIOSYNTHESIS PROTEIN 6/7, PUR6/7"/>
    <property type="match status" value="1"/>
</dbReference>
<dbReference type="RefSeq" id="WP_109359182.1">
    <property type="nucleotide sequence ID" value="NZ_QFRJ01000004.1"/>
</dbReference>
<gene>
    <name evidence="6 7" type="primary">purK</name>
    <name evidence="9" type="ORF">DIT68_07385</name>
</gene>
<keyword evidence="6 7" id="KW-0436">Ligase</keyword>
<comment type="pathway">
    <text evidence="6 7">Purine metabolism; IMP biosynthesis via de novo pathway; 5-amino-1-(5-phospho-D-ribosyl)imidazole-4-carboxylate from 5-amino-1-(5-phospho-D-ribosyl)imidazole (N5-CAIR route): step 1/2.</text>
</comment>
<dbReference type="GO" id="GO:0005524">
    <property type="term" value="F:ATP binding"/>
    <property type="evidence" value="ECO:0007669"/>
    <property type="project" value="UniProtKB-UniRule"/>
</dbReference>
<dbReference type="PANTHER" id="PTHR11609:SF5">
    <property type="entry name" value="PHOSPHORIBOSYLAMINOIMIDAZOLE CARBOXYLASE"/>
    <property type="match status" value="1"/>
</dbReference>
<evidence type="ECO:0000256" key="7">
    <source>
        <dbReference type="RuleBase" id="RU361200"/>
    </source>
</evidence>
<dbReference type="SUPFAM" id="SSF51246">
    <property type="entry name" value="Rudiment single hybrid motif"/>
    <property type="match status" value="1"/>
</dbReference>
<dbReference type="NCBIfam" id="TIGR01161">
    <property type="entry name" value="purK"/>
    <property type="match status" value="1"/>
</dbReference>
<feature type="domain" description="ATP-grasp" evidence="8">
    <location>
        <begin position="113"/>
        <end position="295"/>
    </location>
</feature>
<keyword evidence="3" id="KW-0210">Decarboxylase</keyword>
<evidence type="ECO:0000256" key="3">
    <source>
        <dbReference type="ARBA" id="ARBA00022793"/>
    </source>
</evidence>
<dbReference type="Pfam" id="PF02222">
    <property type="entry name" value="ATP-grasp"/>
    <property type="match status" value="1"/>
</dbReference>
<evidence type="ECO:0000256" key="6">
    <source>
        <dbReference type="HAMAP-Rule" id="MF_01928"/>
    </source>
</evidence>
<dbReference type="InterPro" id="IPR011054">
    <property type="entry name" value="Rudment_hybrid_motif"/>
</dbReference>
<evidence type="ECO:0000256" key="5">
    <source>
        <dbReference type="ARBA" id="ARBA00023239"/>
    </source>
</evidence>
<comment type="function">
    <text evidence="7">Catalyzes the ATP-dependent conversion of 5-aminoimidazole ribonucleotide (AIR) and HCO(3)- to N5-carboxyaminoimidazole ribonucleotide (N5-CAIR).</text>
</comment>
<evidence type="ECO:0000313" key="9">
    <source>
        <dbReference type="EMBL" id="PWH85905.1"/>
    </source>
</evidence>
<comment type="similarity">
    <text evidence="6 7">Belongs to the PurK/PurT family.</text>
</comment>
<keyword evidence="10" id="KW-1185">Reference proteome</keyword>
<dbReference type="InterPro" id="IPR013815">
    <property type="entry name" value="ATP_grasp_subdomain_1"/>
</dbReference>
<dbReference type="Proteomes" id="UP000245370">
    <property type="component" value="Unassembled WGS sequence"/>
</dbReference>
<dbReference type="SUPFAM" id="SSF56059">
    <property type="entry name" value="Glutathione synthetase ATP-binding domain-like"/>
    <property type="match status" value="1"/>
</dbReference>
<dbReference type="Pfam" id="PF17769">
    <property type="entry name" value="PurK_C"/>
    <property type="match status" value="1"/>
</dbReference>
<dbReference type="GO" id="GO:0046872">
    <property type="term" value="F:metal ion binding"/>
    <property type="evidence" value="ECO:0007669"/>
    <property type="project" value="InterPro"/>
</dbReference>
<comment type="function">
    <text evidence="6">Catalyzes the ATP-dependent conversion of 5-aminoimidazole ribonucleotide (AIR) and HCO(3)(-) to N5-carboxyaminoimidazole ribonucleotide (N5-CAIR).</text>
</comment>
<name>A0A2U2XDN1_9FLAO</name>
<dbReference type="HAMAP" id="MF_01928">
    <property type="entry name" value="PurK"/>
    <property type="match status" value="1"/>
</dbReference>
<feature type="binding site" evidence="6">
    <location>
        <position position="186"/>
    </location>
    <ligand>
        <name>ATP</name>
        <dbReference type="ChEBI" id="CHEBI:30616"/>
    </ligand>
</feature>
<dbReference type="SUPFAM" id="SSF52440">
    <property type="entry name" value="PreATP-grasp domain"/>
    <property type="match status" value="1"/>
</dbReference>
<sequence length="382" mass="42834">MKKQWYGEAFKLGVLGGGQLGRMMIQSAMNYDVHVYVMDASKTAPCGTLAYEFTEGDIQSYDDVINFGKDKDVLTVEIEHINVEALEELEKQGVKVFPQPRVLKLIQDKGLQKQFYQENNIPTAPFHLIENEAGLEKYTSELPFIHKMRKGGYDGKGVAVIKTPEDFDGAFDVPALIEDKINFTKELSVIVARNEQGEVKSFPVVECEFSEELNLVEFLFSPADISPALEQKASNLAKELIEKLDMVGLLAVELFLTEEEDLLVNEVAPRTHNSGHHTIECNYVSQFEQHLRAILGLPLGDTAIKTAGVMVNLIGEKNFEGPAKYEGMEELMKMSGVYVHLYGKSTTKPNRKMGHITITDQDIEQAKIKARKVQEVIKVVTF</sequence>
<dbReference type="Pfam" id="PF22660">
    <property type="entry name" value="RS_preATP-grasp-like"/>
    <property type="match status" value="1"/>
</dbReference>
<protein>
    <recommendedName>
        <fullName evidence="6 7">N5-carboxyaminoimidazole ribonucleotide synthase</fullName>
        <shortName evidence="6 7">N5-CAIR synthase</shortName>
        <ecNumber evidence="6 7">6.3.4.18</ecNumber>
    </recommendedName>
    <alternativeName>
        <fullName evidence="6 7">5-(carboxyamino)imidazole ribonucleotide synthetase</fullName>
    </alternativeName>
</protein>
<dbReference type="PROSITE" id="PS50975">
    <property type="entry name" value="ATP_GRASP"/>
    <property type="match status" value="1"/>
</dbReference>
<reference evidence="9 10" key="2">
    <citation type="submission" date="2018-05" db="EMBL/GenBank/DDBJ databases">
        <authorList>
            <person name="Lanie J.A."/>
            <person name="Ng W.-L."/>
            <person name="Kazmierczak K.M."/>
            <person name="Andrzejewski T.M."/>
            <person name="Davidsen T.M."/>
            <person name="Wayne K.J."/>
            <person name="Tettelin H."/>
            <person name="Glass J.I."/>
            <person name="Rusch D."/>
            <person name="Podicherti R."/>
            <person name="Tsui H.-C.T."/>
            <person name="Winkler M.E."/>
        </authorList>
    </citation>
    <scope>NUCLEOTIDE SEQUENCE [LARGE SCALE GENOMIC DNA]</scope>
    <source>
        <strain evidence="9 10">C305</strain>
    </source>
</reference>
<evidence type="ECO:0000256" key="2">
    <source>
        <dbReference type="ARBA" id="ARBA00022755"/>
    </source>
</evidence>
<comment type="subunit">
    <text evidence="6 7">Homodimer.</text>
</comment>
<dbReference type="EC" id="6.3.4.18" evidence="6 7"/>
<keyword evidence="1 6" id="KW-0547">Nucleotide-binding</keyword>
<dbReference type="Gene3D" id="3.30.1490.20">
    <property type="entry name" value="ATP-grasp fold, A domain"/>
    <property type="match status" value="1"/>
</dbReference>
<evidence type="ECO:0000256" key="4">
    <source>
        <dbReference type="ARBA" id="ARBA00022840"/>
    </source>
</evidence>
<dbReference type="InterPro" id="IPR005875">
    <property type="entry name" value="PurK"/>
</dbReference>
<dbReference type="Gene3D" id="3.40.50.20">
    <property type="match status" value="1"/>
</dbReference>
<reference evidence="9 10" key="1">
    <citation type="submission" date="2018-05" db="EMBL/GenBank/DDBJ databases">
        <title>Brumimicrobium oceani sp. nov., isolated from coastal sediment.</title>
        <authorList>
            <person name="Kou Y."/>
        </authorList>
    </citation>
    <scope>NUCLEOTIDE SEQUENCE [LARGE SCALE GENOMIC DNA]</scope>
    <source>
        <strain evidence="9 10">C305</strain>
    </source>
</reference>
<feature type="binding site" evidence="6">
    <location>
        <begin position="178"/>
        <end position="181"/>
    </location>
    <ligand>
        <name>ATP</name>
        <dbReference type="ChEBI" id="CHEBI:30616"/>
    </ligand>
</feature>
<comment type="caution">
    <text evidence="6">Lacks conserved residue(s) required for the propagation of feature annotation.</text>
</comment>
<dbReference type="EMBL" id="QFRJ01000004">
    <property type="protein sequence ID" value="PWH85905.1"/>
    <property type="molecule type" value="Genomic_DNA"/>
</dbReference>
<keyword evidence="5" id="KW-0456">Lyase</keyword>
<dbReference type="NCBIfam" id="NF004679">
    <property type="entry name" value="PRK06019.1-5"/>
    <property type="match status" value="1"/>
</dbReference>
<dbReference type="Gene3D" id="3.30.470.20">
    <property type="entry name" value="ATP-grasp fold, B domain"/>
    <property type="match status" value="1"/>
</dbReference>
<comment type="catalytic activity">
    <reaction evidence="6 7">
        <text>5-amino-1-(5-phospho-beta-D-ribosyl)imidazole + hydrogencarbonate + ATP = 5-carboxyamino-1-(5-phospho-D-ribosyl)imidazole + ADP + phosphate + 2 H(+)</text>
        <dbReference type="Rhea" id="RHEA:19317"/>
        <dbReference type="ChEBI" id="CHEBI:15378"/>
        <dbReference type="ChEBI" id="CHEBI:17544"/>
        <dbReference type="ChEBI" id="CHEBI:30616"/>
        <dbReference type="ChEBI" id="CHEBI:43474"/>
        <dbReference type="ChEBI" id="CHEBI:58730"/>
        <dbReference type="ChEBI" id="CHEBI:137981"/>
        <dbReference type="ChEBI" id="CHEBI:456216"/>
        <dbReference type="EC" id="6.3.4.18"/>
    </reaction>
</comment>
<dbReference type="OrthoDB" id="9804625at2"/>
<evidence type="ECO:0000256" key="1">
    <source>
        <dbReference type="ARBA" id="ARBA00022741"/>
    </source>
</evidence>
<accession>A0A2U2XDN1</accession>
<dbReference type="InterPro" id="IPR003135">
    <property type="entry name" value="ATP-grasp_carboxylate-amine"/>
</dbReference>